<dbReference type="Pfam" id="PF02518">
    <property type="entry name" value="HATPase_c"/>
    <property type="match status" value="1"/>
</dbReference>
<evidence type="ECO:0000313" key="8">
    <source>
        <dbReference type="EMBL" id="MDG3495514.1"/>
    </source>
</evidence>
<dbReference type="GO" id="GO:0000155">
    <property type="term" value="F:phosphorelay sensor kinase activity"/>
    <property type="evidence" value="ECO:0007669"/>
    <property type="project" value="InterPro"/>
</dbReference>
<evidence type="ECO:0000313" key="9">
    <source>
        <dbReference type="Proteomes" id="UP001152872"/>
    </source>
</evidence>
<dbReference type="SMART" id="SM00387">
    <property type="entry name" value="HATPase_c"/>
    <property type="match status" value="1"/>
</dbReference>
<gene>
    <name evidence="8" type="ORF">FEV09_13220</name>
</gene>
<dbReference type="Gene3D" id="1.10.287.130">
    <property type="match status" value="1"/>
</dbReference>
<dbReference type="SUPFAM" id="SSF55874">
    <property type="entry name" value="ATPase domain of HSP90 chaperone/DNA topoisomerase II/histidine kinase"/>
    <property type="match status" value="1"/>
</dbReference>
<comment type="caution">
    <text evidence="8">The sequence shown here is derived from an EMBL/GenBank/DDBJ whole genome shotgun (WGS) entry which is preliminary data.</text>
</comment>
<keyword evidence="6" id="KW-0141">cGMP biosynthesis</keyword>
<feature type="domain" description="Histidine kinase" evidence="7">
    <location>
        <begin position="215"/>
        <end position="457"/>
    </location>
</feature>
<name>A0A9X4M9M2_9CYAN</name>
<dbReference type="Gene3D" id="3.30.565.10">
    <property type="entry name" value="Histidine kinase-like ATPase, C-terminal domain"/>
    <property type="match status" value="1"/>
</dbReference>
<dbReference type="InterPro" id="IPR011645">
    <property type="entry name" value="HNOB_dom_associated"/>
</dbReference>
<dbReference type="PROSITE" id="PS50109">
    <property type="entry name" value="HIS_KIN"/>
    <property type="match status" value="1"/>
</dbReference>
<keyword evidence="9" id="KW-1185">Reference proteome</keyword>
<dbReference type="SUPFAM" id="SSF47384">
    <property type="entry name" value="Homodimeric domain of signal transducing histidine kinase"/>
    <property type="match status" value="1"/>
</dbReference>
<evidence type="ECO:0000256" key="4">
    <source>
        <dbReference type="ARBA" id="ARBA00022777"/>
    </source>
</evidence>
<dbReference type="AlphaFoldDB" id="A0A9X4M9M2"/>
<sequence>MEPQFTLPPHLLAKAFPFHFVFKGDLTIIQAGEVLQRLIPDIIESQFSKCFQINRPIIQTANFAAISKKSHSIFILKSLHSEMILKGQMITVDDSEIIFFLGSPIVTELRQLSQIGIKLKDFAVHDSVADFLLLLQTKSRLMDELVEREIKLKDTLRDKEEISILAEARARDLELALENLQRARDLELAFKNLQRTSTQLIQSEKMAGLGQMVAGIAHELNNPINFVNGNLTYIDQYIQDLITLIKLYQQHFPKASSEIIDYMEEIDLNFLLIDLPRIIASIRTGTDRVIDLVVSLRNFSRLDEADQKDVDLHEGIDSTLLILSHKLKQGIDVLREYGDLPKVFCYPSQLNQVFMNIISNAADALFETNIKSKQIIIKTNLEDSKHICISIKDNGNGIPTEIKERIFNPFFTTKPVGQGTGLGLSISYQIIEKHRGKIDVISELGKGTEFIIKIPIS</sequence>
<reference evidence="8" key="1">
    <citation type="submission" date="2019-05" db="EMBL/GenBank/DDBJ databases">
        <title>Whole genome sequencing of Pseudanabaena catenata USMAC16.</title>
        <authorList>
            <person name="Khan Z."/>
            <person name="Omar W.M."/>
            <person name="Convey P."/>
            <person name="Merican F."/>
            <person name="Najimudin N."/>
        </authorList>
    </citation>
    <scope>NUCLEOTIDE SEQUENCE</scope>
    <source>
        <strain evidence="8">USMAC16</strain>
    </source>
</reference>
<dbReference type="GO" id="GO:0004383">
    <property type="term" value="F:guanylate cyclase activity"/>
    <property type="evidence" value="ECO:0007669"/>
    <property type="project" value="InterPro"/>
</dbReference>
<dbReference type="GO" id="GO:0005524">
    <property type="term" value="F:ATP binding"/>
    <property type="evidence" value="ECO:0007669"/>
    <property type="project" value="UniProtKB-KW"/>
</dbReference>
<keyword evidence="4" id="KW-0808">Transferase</keyword>
<keyword evidence="8" id="KW-0067">ATP-binding</keyword>
<dbReference type="InterPro" id="IPR003594">
    <property type="entry name" value="HATPase_dom"/>
</dbReference>
<proteinExistence type="predicted"/>
<evidence type="ECO:0000256" key="2">
    <source>
        <dbReference type="ARBA" id="ARBA00022553"/>
    </source>
</evidence>
<evidence type="ECO:0000256" key="6">
    <source>
        <dbReference type="ARBA" id="ARBA00023293"/>
    </source>
</evidence>
<protein>
    <submittedName>
        <fullName evidence="8">ATP-binding protein</fullName>
    </submittedName>
</protein>
<evidence type="ECO:0000256" key="1">
    <source>
        <dbReference type="ARBA" id="ARBA00000085"/>
    </source>
</evidence>
<dbReference type="InterPro" id="IPR036097">
    <property type="entry name" value="HisK_dim/P_sf"/>
</dbReference>
<accession>A0A9X4M9M2</accession>
<evidence type="ECO:0000256" key="5">
    <source>
        <dbReference type="ARBA" id="ARBA00023012"/>
    </source>
</evidence>
<keyword evidence="3" id="KW-0547">Nucleotide-binding</keyword>
<dbReference type="RefSeq" id="WP_009627639.1">
    <property type="nucleotide sequence ID" value="NZ_VBTY01000105.1"/>
</dbReference>
<keyword evidence="4" id="KW-0418">Kinase</keyword>
<dbReference type="Gene3D" id="3.30.450.260">
    <property type="entry name" value="Haem NO binding associated domain"/>
    <property type="match status" value="1"/>
</dbReference>
<dbReference type="EMBL" id="VBTY01000105">
    <property type="protein sequence ID" value="MDG3495514.1"/>
    <property type="molecule type" value="Genomic_DNA"/>
</dbReference>
<dbReference type="CDD" id="cd00082">
    <property type="entry name" value="HisKA"/>
    <property type="match status" value="1"/>
</dbReference>
<dbReference type="PRINTS" id="PR00344">
    <property type="entry name" value="BCTRLSENSOR"/>
</dbReference>
<dbReference type="Pfam" id="PF07701">
    <property type="entry name" value="HNOBA"/>
    <property type="match status" value="1"/>
</dbReference>
<organism evidence="8 9">
    <name type="scientific">Pseudanabaena catenata USMAC16</name>
    <dbReference type="NCBI Taxonomy" id="1855837"/>
    <lineage>
        <taxon>Bacteria</taxon>
        <taxon>Bacillati</taxon>
        <taxon>Cyanobacteriota</taxon>
        <taxon>Cyanophyceae</taxon>
        <taxon>Pseudanabaenales</taxon>
        <taxon>Pseudanabaenaceae</taxon>
        <taxon>Pseudanabaena</taxon>
    </lineage>
</organism>
<dbReference type="InterPro" id="IPR005467">
    <property type="entry name" value="His_kinase_dom"/>
</dbReference>
<dbReference type="PANTHER" id="PTHR43065">
    <property type="entry name" value="SENSOR HISTIDINE KINASE"/>
    <property type="match status" value="1"/>
</dbReference>
<dbReference type="InterPro" id="IPR042463">
    <property type="entry name" value="HNOB_dom_associated_sf"/>
</dbReference>
<dbReference type="InterPro" id="IPR036890">
    <property type="entry name" value="HATPase_C_sf"/>
</dbReference>
<evidence type="ECO:0000256" key="3">
    <source>
        <dbReference type="ARBA" id="ARBA00022741"/>
    </source>
</evidence>
<evidence type="ECO:0000259" key="7">
    <source>
        <dbReference type="PROSITE" id="PS50109"/>
    </source>
</evidence>
<keyword evidence="5" id="KW-0902">Two-component regulatory system</keyword>
<dbReference type="PANTHER" id="PTHR43065:SF50">
    <property type="entry name" value="HISTIDINE KINASE"/>
    <property type="match status" value="1"/>
</dbReference>
<dbReference type="Proteomes" id="UP001152872">
    <property type="component" value="Unassembled WGS sequence"/>
</dbReference>
<keyword evidence="2" id="KW-0597">Phosphoprotein</keyword>
<dbReference type="InterPro" id="IPR003661">
    <property type="entry name" value="HisK_dim/P_dom"/>
</dbReference>
<comment type="catalytic activity">
    <reaction evidence="1">
        <text>ATP + protein L-histidine = ADP + protein N-phospho-L-histidine.</text>
        <dbReference type="EC" id="2.7.13.3"/>
    </reaction>
</comment>
<dbReference type="InterPro" id="IPR004358">
    <property type="entry name" value="Sig_transdc_His_kin-like_C"/>
</dbReference>